<dbReference type="VEuPathDB" id="FungiDB:RO3G_14317"/>
<organism evidence="1 2">
    <name type="scientific">Rhizopus delemar (strain RA 99-880 / ATCC MYA-4621 / FGSC 9543 / NRRL 43880)</name>
    <name type="common">Mucormycosis agent</name>
    <name type="synonym">Rhizopus arrhizus var. delemar</name>
    <dbReference type="NCBI Taxonomy" id="246409"/>
    <lineage>
        <taxon>Eukaryota</taxon>
        <taxon>Fungi</taxon>
        <taxon>Fungi incertae sedis</taxon>
        <taxon>Mucoromycota</taxon>
        <taxon>Mucoromycotina</taxon>
        <taxon>Mucoromycetes</taxon>
        <taxon>Mucorales</taxon>
        <taxon>Mucorineae</taxon>
        <taxon>Rhizopodaceae</taxon>
        <taxon>Rhizopus</taxon>
    </lineage>
</organism>
<dbReference type="RefSeq" id="XP_067525002.1">
    <property type="nucleotide sequence ID" value="XM_067668901.1"/>
</dbReference>
<reference evidence="1 2" key="1">
    <citation type="journal article" date="2009" name="PLoS Genet.">
        <title>Genomic analysis of the basal lineage fungus Rhizopus oryzae reveals a whole-genome duplication.</title>
        <authorList>
            <person name="Ma L.-J."/>
            <person name="Ibrahim A.S."/>
            <person name="Skory C."/>
            <person name="Grabherr M.G."/>
            <person name="Burger G."/>
            <person name="Butler M."/>
            <person name="Elias M."/>
            <person name="Idnurm A."/>
            <person name="Lang B.F."/>
            <person name="Sone T."/>
            <person name="Abe A."/>
            <person name="Calvo S.E."/>
            <person name="Corrochano L.M."/>
            <person name="Engels R."/>
            <person name="Fu J."/>
            <person name="Hansberg W."/>
            <person name="Kim J.-M."/>
            <person name="Kodira C.D."/>
            <person name="Koehrsen M.J."/>
            <person name="Liu B."/>
            <person name="Miranda-Saavedra D."/>
            <person name="O'Leary S."/>
            <person name="Ortiz-Castellanos L."/>
            <person name="Poulter R."/>
            <person name="Rodriguez-Romero J."/>
            <person name="Ruiz-Herrera J."/>
            <person name="Shen Y.-Q."/>
            <person name="Zeng Q."/>
            <person name="Galagan J."/>
            <person name="Birren B.W."/>
            <person name="Cuomo C.A."/>
            <person name="Wickes B.L."/>
        </authorList>
    </citation>
    <scope>NUCLEOTIDE SEQUENCE [LARGE SCALE GENOMIC DNA]</scope>
    <source>
        <strain evidence="2">RA 99-880 / ATCC MYA-4621 / FGSC 9543 / NRRL 43880</strain>
    </source>
</reference>
<dbReference type="AlphaFoldDB" id="I1CMC6"/>
<gene>
    <name evidence="1" type="ORF">RO3G_14317</name>
</gene>
<keyword evidence="2" id="KW-1185">Reference proteome</keyword>
<dbReference type="Proteomes" id="UP000009138">
    <property type="component" value="Unassembled WGS sequence"/>
</dbReference>
<accession>I1CMC6</accession>
<dbReference type="EMBL" id="CH476744">
    <property type="protein sequence ID" value="EIE89606.1"/>
    <property type="molecule type" value="Genomic_DNA"/>
</dbReference>
<evidence type="ECO:0000313" key="1">
    <source>
        <dbReference type="EMBL" id="EIE89606.1"/>
    </source>
</evidence>
<protein>
    <submittedName>
        <fullName evidence="1">Uncharacterized protein</fullName>
    </submittedName>
</protein>
<name>I1CMC6_RHIO9</name>
<proteinExistence type="predicted"/>
<sequence>MLRYFIYDFYYQTEIFNTGTKKLNISEPKMLRDIKNVDCNTEFPCVTHIMGRSKFVILTFDRFNPAIKIQKEYENGQNYEN</sequence>
<dbReference type="GeneID" id="93621282"/>
<evidence type="ECO:0000313" key="2">
    <source>
        <dbReference type="Proteomes" id="UP000009138"/>
    </source>
</evidence>
<dbReference type="InParanoid" id="I1CMC6"/>